<accession>A0ABU7GFQ9</accession>
<evidence type="ECO:0000313" key="2">
    <source>
        <dbReference type="Proteomes" id="UP001343492"/>
    </source>
</evidence>
<comment type="caution">
    <text evidence="1">The sequence shown here is derived from an EMBL/GenBank/DDBJ whole genome shotgun (WGS) entry which is preliminary data.</text>
</comment>
<dbReference type="RefSeq" id="WP_354145028.1">
    <property type="nucleotide sequence ID" value="NZ_JAZDQV010000008.1"/>
</dbReference>
<organism evidence="1 2">
    <name type="scientific">Altererythrobacter litoralis</name>
    <dbReference type="NCBI Taxonomy" id="3113904"/>
    <lineage>
        <taxon>Bacteria</taxon>
        <taxon>Pseudomonadati</taxon>
        <taxon>Pseudomonadota</taxon>
        <taxon>Alphaproteobacteria</taxon>
        <taxon>Sphingomonadales</taxon>
        <taxon>Erythrobacteraceae</taxon>
        <taxon>Altererythrobacter</taxon>
    </lineage>
</organism>
<gene>
    <name evidence="1" type="ORF">VRS74_09560</name>
</gene>
<sequence>MRYLPPLIIGFLALGGCSEPEKPSLNCTVQHLGPRTSPAVAAKQVERRIEATLSEPANNLWKFSGTITSAMNDEEVTPISGHYYRYPNGNFDLVASTDAERITVMPSNALLRSHELQGVVMRGGETVSTGLPITASCQVSIPEGD</sequence>
<dbReference type="EMBL" id="JAZDQV010000008">
    <property type="protein sequence ID" value="MEE1877927.1"/>
    <property type="molecule type" value="Genomic_DNA"/>
</dbReference>
<keyword evidence="2" id="KW-1185">Reference proteome</keyword>
<evidence type="ECO:0000313" key="1">
    <source>
        <dbReference type="EMBL" id="MEE1877927.1"/>
    </source>
</evidence>
<proteinExistence type="predicted"/>
<dbReference type="PROSITE" id="PS51257">
    <property type="entry name" value="PROKAR_LIPOPROTEIN"/>
    <property type="match status" value="1"/>
</dbReference>
<reference evidence="1 2" key="1">
    <citation type="submission" date="2024-01" db="EMBL/GenBank/DDBJ databases">
        <title>The genome sequence of Erythrobacteraceae sp. strain 1XM1-14.</title>
        <authorList>
            <person name="Liu Y."/>
        </authorList>
    </citation>
    <scope>NUCLEOTIDE SEQUENCE [LARGE SCALE GENOMIC DNA]</scope>
    <source>
        <strain evidence="1 2">1XM1-14</strain>
    </source>
</reference>
<protein>
    <recommendedName>
        <fullName evidence="3">Lipoprotein</fullName>
    </recommendedName>
</protein>
<dbReference type="Proteomes" id="UP001343492">
    <property type="component" value="Unassembled WGS sequence"/>
</dbReference>
<name>A0ABU7GFQ9_9SPHN</name>
<evidence type="ECO:0008006" key="3">
    <source>
        <dbReference type="Google" id="ProtNLM"/>
    </source>
</evidence>